<comment type="catalytic activity">
    <reaction evidence="1">
        <text>ATP + protein L-histidine = ADP + protein N-phospho-L-histidine.</text>
        <dbReference type="EC" id="2.7.13.3"/>
    </reaction>
</comment>
<accession>D6Z2C0</accession>
<evidence type="ECO:0000256" key="6">
    <source>
        <dbReference type="ARBA" id="ARBA00022679"/>
    </source>
</evidence>
<dbReference type="CDD" id="cd00082">
    <property type="entry name" value="HisKA"/>
    <property type="match status" value="1"/>
</dbReference>
<evidence type="ECO:0000256" key="2">
    <source>
        <dbReference type="ARBA" id="ARBA00004651"/>
    </source>
</evidence>
<evidence type="ECO:0000256" key="10">
    <source>
        <dbReference type="ARBA" id="ARBA00022840"/>
    </source>
</evidence>
<feature type="domain" description="Histidine kinase" evidence="15">
    <location>
        <begin position="477"/>
        <end position="700"/>
    </location>
</feature>
<dbReference type="Proteomes" id="UP000001508">
    <property type="component" value="Chromosome"/>
</dbReference>
<dbReference type="HOGENOM" id="CLU_000445_114_77_7"/>
<evidence type="ECO:0000256" key="8">
    <source>
        <dbReference type="ARBA" id="ARBA00022741"/>
    </source>
</evidence>
<dbReference type="PROSITE" id="PS50109">
    <property type="entry name" value="HIS_KIN"/>
    <property type="match status" value="1"/>
</dbReference>
<dbReference type="NCBIfam" id="TIGR00229">
    <property type="entry name" value="sensory_box"/>
    <property type="match status" value="1"/>
</dbReference>
<dbReference type="SUPFAM" id="SSF103190">
    <property type="entry name" value="Sensory domain-like"/>
    <property type="match status" value="1"/>
</dbReference>
<dbReference type="InterPro" id="IPR004358">
    <property type="entry name" value="Sig_transdc_His_kin-like_C"/>
</dbReference>
<dbReference type="InterPro" id="IPR036097">
    <property type="entry name" value="HisK_dim/P_sf"/>
</dbReference>
<dbReference type="SUPFAM" id="SSF52172">
    <property type="entry name" value="CheY-like"/>
    <property type="match status" value="1"/>
</dbReference>
<dbReference type="InterPro" id="IPR000014">
    <property type="entry name" value="PAS"/>
</dbReference>
<evidence type="ECO:0000313" key="18">
    <source>
        <dbReference type="EMBL" id="ADH85695.1"/>
    </source>
</evidence>
<dbReference type="Gene3D" id="3.30.450.20">
    <property type="entry name" value="PAS domain"/>
    <property type="match status" value="2"/>
</dbReference>
<dbReference type="eggNOG" id="COG0784">
    <property type="taxonomic scope" value="Bacteria"/>
</dbReference>
<protein>
    <recommendedName>
        <fullName evidence="3">histidine kinase</fullName>
        <ecNumber evidence="3">2.7.13.3</ecNumber>
    </recommendedName>
</protein>
<dbReference type="InterPro" id="IPR035965">
    <property type="entry name" value="PAS-like_dom_sf"/>
</dbReference>
<dbReference type="Pfam" id="PF00072">
    <property type="entry name" value="Response_reg"/>
    <property type="match status" value="1"/>
</dbReference>
<dbReference type="SUPFAM" id="SSF47384">
    <property type="entry name" value="Homodimeric domain of signal transducing histidine kinase"/>
    <property type="match status" value="1"/>
</dbReference>
<keyword evidence="4" id="KW-1003">Cell membrane</keyword>
<dbReference type="Gene3D" id="3.30.565.10">
    <property type="entry name" value="Histidine kinase-like ATPase, C-terminal domain"/>
    <property type="match status" value="1"/>
</dbReference>
<name>D6Z2C0_DESAT</name>
<reference evidence="19" key="1">
    <citation type="submission" date="2010-02" db="EMBL/GenBank/DDBJ databases">
        <title>Complete sequence of Desulfurivibrio alkaliphilus AHT2.</title>
        <authorList>
            <consortium name="US DOE Joint Genome Institute"/>
            <person name="Pitluck S."/>
            <person name="Chertkov O."/>
            <person name="Detter J.C."/>
            <person name="Han C."/>
            <person name="Tapia R."/>
            <person name="Larimer F."/>
            <person name="Land M."/>
            <person name="Hauser L."/>
            <person name="Kyrpides N."/>
            <person name="Mikhailova N."/>
            <person name="Sorokin D.Y."/>
            <person name="Muyzer G."/>
            <person name="Woyke T."/>
        </authorList>
    </citation>
    <scope>NUCLEOTIDE SEQUENCE [LARGE SCALE GENOMIC DNA]</scope>
    <source>
        <strain evidence="19">DSM 19089 / UNIQEM U267 / AHT2</strain>
    </source>
</reference>
<keyword evidence="9 18" id="KW-0418">Kinase</keyword>
<keyword evidence="5 13" id="KW-0597">Phosphoprotein</keyword>
<dbReference type="InParanoid" id="D6Z2C0"/>
<dbReference type="PROSITE" id="PS50112">
    <property type="entry name" value="PAS"/>
    <property type="match status" value="1"/>
</dbReference>
<dbReference type="SMART" id="SM00387">
    <property type="entry name" value="HATPase_c"/>
    <property type="match status" value="1"/>
</dbReference>
<dbReference type="InterPro" id="IPR001789">
    <property type="entry name" value="Sig_transdc_resp-reg_receiver"/>
</dbReference>
<dbReference type="STRING" id="589865.DaAHT2_0992"/>
<feature type="modified residue" description="4-aspartylphosphate" evidence="13">
    <location>
        <position position="771"/>
    </location>
</feature>
<dbReference type="SUPFAM" id="SSF55874">
    <property type="entry name" value="ATPase domain of HSP90 chaperone/DNA topoisomerase II/histidine kinase"/>
    <property type="match status" value="1"/>
</dbReference>
<dbReference type="GO" id="GO:0005524">
    <property type="term" value="F:ATP binding"/>
    <property type="evidence" value="ECO:0007669"/>
    <property type="project" value="UniProtKB-KW"/>
</dbReference>
<dbReference type="Pfam" id="PF14827">
    <property type="entry name" value="dCache_3"/>
    <property type="match status" value="1"/>
</dbReference>
<sequence>MPPLALALAALVLGTGASLVWQYKLHLDYIINREITETPHLLRAILEKQALVMETELRAIARSKTTRQALKDRDRDRLLTDHRELFELLRQESGLTHLYFHAPDRENLVRLHLPENRGGRVERHTYREAERTGRLASGIELGAMGIFTLRVVQPLFEDEKLIGLVELGREIDDILQRLHTPRRLELALAIRKDLLDRQSWEQGMRMLGREADWDFLPQRALVYSSLAPFPRLLGSLATDVAPRPTPAHFDYKSDAATWRVAQLPSTDASGAVVGDLIVMYDITEQHITFRRLLAVTFAGMVIVLSSLLGFFYLVLTRTDRSIKAREQKLTASEERYRLLFQNMNSGFALHELILDEDGKPCDYRFLDINPAFEKLTGLKAEKVLGRRVLEVLPETEPYWIETYGRVTLTGEPAHFQNYSKEVGKFCEVAAYTPEPGRFAVIVTDVTPQKEAEKERHRLEEQLRQAQKLEAIGRLAGGVAHDFNNKLQTILGYTDLALDVVNPDEQLHKDLKEVRTAAVQSADLTRQLLAFARRQTIVPQVLDLNETITSMLKMLKRLLGEDIELLWQPGANLWPVKIDPAQIDQILANLTLNSRDAIIDAGQLTIETANVDIDEDYFGANSEIPPGQYVMLTISDNGVGMEREMLEKIFDPFFTTKPLDKGTGLGLATVYGIVKQNEGFINVYSEPGQGTIFRIYLPRNLEKIAPEEEPQRRQIPTGTETVLLVEDEVALLNMAKMLLEKLGYRVFAAATAGEALRLAEEHQGEIELLVTDVIMPEMNGRDLYLQLSRSHPTLKCLYMSGYSANIISHHGALDQDIHFLQKPFPREDLAVKVREALDDQHPACTSKKS</sequence>
<dbReference type="PANTHER" id="PTHR43065">
    <property type="entry name" value="SENSOR HISTIDINE KINASE"/>
    <property type="match status" value="1"/>
</dbReference>
<evidence type="ECO:0000259" key="16">
    <source>
        <dbReference type="PROSITE" id="PS50110"/>
    </source>
</evidence>
<keyword evidence="19" id="KW-1185">Reference proteome</keyword>
<keyword evidence="10" id="KW-0067">ATP-binding</keyword>
<comment type="subcellular location">
    <subcellularLocation>
        <location evidence="2">Cell membrane</location>
        <topology evidence="2">Multi-pass membrane protein</topology>
    </subcellularLocation>
</comment>
<evidence type="ECO:0000256" key="11">
    <source>
        <dbReference type="ARBA" id="ARBA00022989"/>
    </source>
</evidence>
<dbReference type="EC" id="2.7.13.3" evidence="3"/>
<feature type="transmembrane region" description="Helical" evidence="14">
    <location>
        <begin position="292"/>
        <end position="315"/>
    </location>
</feature>
<feature type="domain" description="PAS" evidence="17">
    <location>
        <begin position="352"/>
        <end position="392"/>
    </location>
</feature>
<dbReference type="InterPro" id="IPR011006">
    <property type="entry name" value="CheY-like_superfamily"/>
</dbReference>
<evidence type="ECO:0000313" key="19">
    <source>
        <dbReference type="Proteomes" id="UP000001508"/>
    </source>
</evidence>
<evidence type="ECO:0000256" key="3">
    <source>
        <dbReference type="ARBA" id="ARBA00012438"/>
    </source>
</evidence>
<dbReference type="AlphaFoldDB" id="D6Z2C0"/>
<evidence type="ECO:0000256" key="9">
    <source>
        <dbReference type="ARBA" id="ARBA00022777"/>
    </source>
</evidence>
<dbReference type="GO" id="GO:0000155">
    <property type="term" value="F:phosphorelay sensor kinase activity"/>
    <property type="evidence" value="ECO:0007669"/>
    <property type="project" value="InterPro"/>
</dbReference>
<dbReference type="PRINTS" id="PR00344">
    <property type="entry name" value="BCTRLSENSOR"/>
</dbReference>
<evidence type="ECO:0000256" key="4">
    <source>
        <dbReference type="ARBA" id="ARBA00022475"/>
    </source>
</evidence>
<evidence type="ECO:0000256" key="12">
    <source>
        <dbReference type="ARBA" id="ARBA00023012"/>
    </source>
</evidence>
<keyword evidence="14" id="KW-0472">Membrane</keyword>
<keyword evidence="11 14" id="KW-1133">Transmembrane helix</keyword>
<dbReference type="InterPro" id="IPR036890">
    <property type="entry name" value="HATPase_C_sf"/>
</dbReference>
<organism evidence="18 19">
    <name type="scientific">Desulfurivibrio alkaliphilus (strain DSM 19089 / UNIQEM U267 / AHT2)</name>
    <dbReference type="NCBI Taxonomy" id="589865"/>
    <lineage>
        <taxon>Bacteria</taxon>
        <taxon>Pseudomonadati</taxon>
        <taxon>Thermodesulfobacteriota</taxon>
        <taxon>Desulfobulbia</taxon>
        <taxon>Desulfobulbales</taxon>
        <taxon>Desulfobulbaceae</taxon>
        <taxon>Desulfurivibrio</taxon>
    </lineage>
</organism>
<dbReference type="Gene3D" id="1.10.287.130">
    <property type="match status" value="1"/>
</dbReference>
<dbReference type="SUPFAM" id="SSF55785">
    <property type="entry name" value="PYP-like sensor domain (PAS domain)"/>
    <property type="match status" value="1"/>
</dbReference>
<dbReference type="PANTHER" id="PTHR43065:SF42">
    <property type="entry name" value="TWO-COMPONENT SENSOR PPRA"/>
    <property type="match status" value="1"/>
</dbReference>
<dbReference type="GO" id="GO:0005886">
    <property type="term" value="C:plasma membrane"/>
    <property type="evidence" value="ECO:0007669"/>
    <property type="project" value="UniProtKB-SubCell"/>
</dbReference>
<dbReference type="InterPro" id="IPR005467">
    <property type="entry name" value="His_kinase_dom"/>
</dbReference>
<evidence type="ECO:0000256" key="1">
    <source>
        <dbReference type="ARBA" id="ARBA00000085"/>
    </source>
</evidence>
<dbReference type="SMART" id="SM00388">
    <property type="entry name" value="HisKA"/>
    <property type="match status" value="1"/>
</dbReference>
<dbReference type="InterPro" id="IPR029150">
    <property type="entry name" value="dCache_3"/>
</dbReference>
<dbReference type="Gene3D" id="3.40.50.2300">
    <property type="match status" value="1"/>
</dbReference>
<dbReference type="EMBL" id="CP001940">
    <property type="protein sequence ID" value="ADH85695.1"/>
    <property type="molecule type" value="Genomic_DNA"/>
</dbReference>
<dbReference type="Pfam" id="PF13188">
    <property type="entry name" value="PAS_8"/>
    <property type="match status" value="1"/>
</dbReference>
<keyword evidence="7 14" id="KW-0812">Transmembrane</keyword>
<keyword evidence="8" id="KW-0547">Nucleotide-binding</keyword>
<evidence type="ECO:0000256" key="7">
    <source>
        <dbReference type="ARBA" id="ARBA00022692"/>
    </source>
</evidence>
<proteinExistence type="predicted"/>
<keyword evidence="6" id="KW-0808">Transferase</keyword>
<keyword evidence="12" id="KW-0902">Two-component regulatory system</keyword>
<evidence type="ECO:0000256" key="13">
    <source>
        <dbReference type="PROSITE-ProRule" id="PRU00169"/>
    </source>
</evidence>
<dbReference type="PROSITE" id="PS50110">
    <property type="entry name" value="RESPONSE_REGULATORY"/>
    <property type="match status" value="1"/>
</dbReference>
<dbReference type="Pfam" id="PF02518">
    <property type="entry name" value="HATPase_c"/>
    <property type="match status" value="1"/>
</dbReference>
<evidence type="ECO:0000259" key="15">
    <source>
        <dbReference type="PROSITE" id="PS50109"/>
    </source>
</evidence>
<dbReference type="eggNOG" id="COG4191">
    <property type="taxonomic scope" value="Bacteria"/>
</dbReference>
<dbReference type="SMART" id="SM00448">
    <property type="entry name" value="REC"/>
    <property type="match status" value="1"/>
</dbReference>
<gene>
    <name evidence="18" type="ordered locus">DaAHT2_0992</name>
</gene>
<evidence type="ECO:0000256" key="5">
    <source>
        <dbReference type="ARBA" id="ARBA00022553"/>
    </source>
</evidence>
<dbReference type="InterPro" id="IPR003594">
    <property type="entry name" value="HATPase_dom"/>
</dbReference>
<evidence type="ECO:0000259" key="17">
    <source>
        <dbReference type="PROSITE" id="PS50112"/>
    </source>
</evidence>
<evidence type="ECO:0000256" key="14">
    <source>
        <dbReference type="SAM" id="Phobius"/>
    </source>
</evidence>
<dbReference type="KEGG" id="dak:DaAHT2_0992"/>
<feature type="domain" description="Response regulatory" evidence="16">
    <location>
        <begin position="720"/>
        <end position="836"/>
    </location>
</feature>
<dbReference type="InterPro" id="IPR029151">
    <property type="entry name" value="Sensor-like_sf"/>
</dbReference>
<dbReference type="RefSeq" id="WP_013163225.1">
    <property type="nucleotide sequence ID" value="NC_014216.1"/>
</dbReference>
<dbReference type="InterPro" id="IPR003661">
    <property type="entry name" value="HisK_dim/P_dom"/>
</dbReference>
<dbReference type="CDD" id="cd00130">
    <property type="entry name" value="PAS"/>
    <property type="match status" value="1"/>
</dbReference>